<feature type="domain" description="C3H1-type" evidence="14">
    <location>
        <begin position="247"/>
        <end position="275"/>
    </location>
</feature>
<dbReference type="InterPro" id="IPR009145">
    <property type="entry name" value="U2AF_small"/>
</dbReference>
<dbReference type="AlphaFoldDB" id="A0A6P8R2P6"/>
<dbReference type="GO" id="GO:0089701">
    <property type="term" value="C:U2AF complex"/>
    <property type="evidence" value="ECO:0007669"/>
    <property type="project" value="InterPro"/>
</dbReference>
<feature type="zinc finger region" description="C3H1-type" evidence="11">
    <location>
        <begin position="387"/>
        <end position="414"/>
    </location>
</feature>
<dbReference type="SMART" id="SM00356">
    <property type="entry name" value="ZnF_C3H1"/>
    <property type="match status" value="2"/>
</dbReference>
<dbReference type="InterPro" id="IPR012677">
    <property type="entry name" value="Nucleotide-bd_a/b_plait_sf"/>
</dbReference>
<name>A0A6P8R2P6_GEOSA</name>
<feature type="compositionally biased region" description="Basic and acidic residues" evidence="12">
    <location>
        <begin position="194"/>
        <end position="218"/>
    </location>
</feature>
<evidence type="ECO:0000256" key="8">
    <source>
        <dbReference type="ARBA" id="ARBA00023242"/>
    </source>
</evidence>
<dbReference type="Gene3D" id="2.30.30.1190">
    <property type="match status" value="1"/>
</dbReference>
<evidence type="ECO:0000256" key="11">
    <source>
        <dbReference type="PROSITE-ProRule" id="PRU00723"/>
    </source>
</evidence>
<dbReference type="RefSeq" id="XP_033804244.1">
    <property type="nucleotide sequence ID" value="XM_033948353.1"/>
</dbReference>
<keyword evidence="6 11" id="KW-0862">Zinc</keyword>
<evidence type="ECO:0000256" key="7">
    <source>
        <dbReference type="ARBA" id="ARBA00022884"/>
    </source>
</evidence>
<dbReference type="InterPro" id="IPR000571">
    <property type="entry name" value="Znf_CCCH"/>
</dbReference>
<accession>A0A6P8R2P6</accession>
<feature type="compositionally biased region" description="Basic and acidic residues" evidence="12">
    <location>
        <begin position="462"/>
        <end position="472"/>
    </location>
</feature>
<feature type="compositionally biased region" description="Basic residues" evidence="12">
    <location>
        <begin position="473"/>
        <end position="503"/>
    </location>
</feature>
<dbReference type="InParanoid" id="A0A6P8R2P6"/>
<feature type="compositionally biased region" description="Basic residues" evidence="12">
    <location>
        <begin position="511"/>
        <end position="525"/>
    </location>
</feature>
<dbReference type="InterPro" id="IPR003954">
    <property type="entry name" value="RRM_euk-type"/>
</dbReference>
<dbReference type="PRINTS" id="PR01848">
    <property type="entry name" value="U2AUXFACTOR"/>
</dbReference>
<keyword evidence="4" id="KW-0677">Repeat</keyword>
<dbReference type="SMART" id="SM00361">
    <property type="entry name" value="RRM_1"/>
    <property type="match status" value="1"/>
</dbReference>
<feature type="region of interest" description="Disordered" evidence="12">
    <location>
        <begin position="194"/>
        <end position="219"/>
    </location>
</feature>
<dbReference type="PROSITE" id="PS50103">
    <property type="entry name" value="ZF_C3H1"/>
    <property type="match status" value="2"/>
</dbReference>
<keyword evidence="2" id="KW-0597">Phosphoprotein</keyword>
<evidence type="ECO:0000256" key="9">
    <source>
        <dbReference type="ARBA" id="ARBA00023274"/>
    </source>
</evidence>
<comment type="subcellular location">
    <subcellularLocation>
        <location evidence="1">Nucleus</location>
    </subcellularLocation>
</comment>
<keyword evidence="9 16" id="KW-0687">Ribonucleoprotein</keyword>
<feature type="domain" description="C3H1-type" evidence="14">
    <location>
        <begin position="387"/>
        <end position="414"/>
    </location>
</feature>
<keyword evidence="15" id="KW-1185">Reference proteome</keyword>
<feature type="compositionally biased region" description="Basic residues" evidence="12">
    <location>
        <begin position="99"/>
        <end position="117"/>
    </location>
</feature>
<evidence type="ECO:0000256" key="6">
    <source>
        <dbReference type="ARBA" id="ARBA00022833"/>
    </source>
</evidence>
<dbReference type="InterPro" id="IPR000504">
    <property type="entry name" value="RRM_dom"/>
</dbReference>
<dbReference type="FunCoup" id="A0A6P8R2P6">
    <property type="interactions" value="1167"/>
</dbReference>
<dbReference type="KEGG" id="gsh:117362251"/>
<dbReference type="Proteomes" id="UP000515159">
    <property type="component" value="Chromosome 6"/>
</dbReference>
<feature type="compositionally biased region" description="Basic and acidic residues" evidence="12">
    <location>
        <begin position="231"/>
        <end position="246"/>
    </location>
</feature>
<feature type="compositionally biased region" description="Basic and acidic residues" evidence="12">
    <location>
        <begin position="118"/>
        <end position="134"/>
    </location>
</feature>
<dbReference type="CTD" id="8233"/>
<evidence type="ECO:0000256" key="3">
    <source>
        <dbReference type="ARBA" id="ARBA00022723"/>
    </source>
</evidence>
<organism evidence="15 16">
    <name type="scientific">Geotrypetes seraphini</name>
    <name type="common">Gaboon caecilian</name>
    <name type="synonym">Caecilia seraphini</name>
    <dbReference type="NCBI Taxonomy" id="260995"/>
    <lineage>
        <taxon>Eukaryota</taxon>
        <taxon>Metazoa</taxon>
        <taxon>Chordata</taxon>
        <taxon>Craniata</taxon>
        <taxon>Vertebrata</taxon>
        <taxon>Euteleostomi</taxon>
        <taxon>Amphibia</taxon>
        <taxon>Gymnophiona</taxon>
        <taxon>Geotrypetes</taxon>
    </lineage>
</organism>
<evidence type="ECO:0000313" key="16">
    <source>
        <dbReference type="RefSeq" id="XP_033804244.1"/>
    </source>
</evidence>
<dbReference type="Pfam" id="PF00642">
    <property type="entry name" value="zf-CCCH"/>
    <property type="match status" value="1"/>
</dbReference>
<dbReference type="PROSITE" id="PS50102">
    <property type="entry name" value="RRM"/>
    <property type="match status" value="1"/>
</dbReference>
<feature type="domain" description="RRM" evidence="13">
    <location>
        <begin position="279"/>
        <end position="385"/>
    </location>
</feature>
<feature type="region of interest" description="Disordered" evidence="12">
    <location>
        <begin position="89"/>
        <end position="152"/>
    </location>
</feature>
<dbReference type="FunFam" id="3.30.70.330:FF:000209">
    <property type="entry name" value="U2 small nuclear ribonucleoprotein auxiliary factor 35 kDa subunit-related protein 2"/>
    <property type="match status" value="1"/>
</dbReference>
<evidence type="ECO:0000313" key="15">
    <source>
        <dbReference type="Proteomes" id="UP000515159"/>
    </source>
</evidence>
<dbReference type="GeneID" id="117362251"/>
<dbReference type="SUPFAM" id="SSF90229">
    <property type="entry name" value="CCCH zinc finger"/>
    <property type="match status" value="1"/>
</dbReference>
<dbReference type="GO" id="GO:0008270">
    <property type="term" value="F:zinc ion binding"/>
    <property type="evidence" value="ECO:0007669"/>
    <property type="project" value="UniProtKB-KW"/>
</dbReference>
<dbReference type="OrthoDB" id="75923at2759"/>
<feature type="region of interest" description="Disordered" evidence="12">
    <location>
        <begin position="456"/>
        <end position="537"/>
    </location>
</feature>
<feature type="zinc finger region" description="C3H1-type" evidence="11">
    <location>
        <begin position="247"/>
        <end position="275"/>
    </location>
</feature>
<evidence type="ECO:0000256" key="2">
    <source>
        <dbReference type="ARBA" id="ARBA00022553"/>
    </source>
</evidence>
<feature type="compositionally biased region" description="Acidic residues" evidence="12">
    <location>
        <begin position="135"/>
        <end position="146"/>
    </location>
</feature>
<dbReference type="CDD" id="cd12540">
    <property type="entry name" value="RRM_U2AFBPL"/>
    <property type="match status" value="1"/>
</dbReference>
<keyword evidence="7 10" id="KW-0694">RNA-binding</keyword>
<gene>
    <name evidence="16" type="primary">ZRSR2</name>
</gene>
<feature type="region of interest" description="Disordered" evidence="12">
    <location>
        <begin position="227"/>
        <end position="246"/>
    </location>
</feature>
<dbReference type="GO" id="GO:0000398">
    <property type="term" value="P:mRNA splicing, via spliceosome"/>
    <property type="evidence" value="ECO:0007669"/>
    <property type="project" value="InterPro"/>
</dbReference>
<dbReference type="InterPro" id="IPR036855">
    <property type="entry name" value="Znf_CCCH_sf"/>
</dbReference>
<dbReference type="Gene3D" id="3.30.70.330">
    <property type="match status" value="1"/>
</dbReference>
<evidence type="ECO:0000256" key="1">
    <source>
        <dbReference type="ARBA" id="ARBA00004123"/>
    </source>
</evidence>
<keyword evidence="5 11" id="KW-0863">Zinc-finger</keyword>
<evidence type="ECO:0000256" key="12">
    <source>
        <dbReference type="SAM" id="MobiDB-lite"/>
    </source>
</evidence>
<evidence type="ECO:0000256" key="10">
    <source>
        <dbReference type="PROSITE-ProRule" id="PRU00176"/>
    </source>
</evidence>
<dbReference type="SUPFAM" id="SSF54928">
    <property type="entry name" value="RNA-binding domain, RBD"/>
    <property type="match status" value="1"/>
</dbReference>
<dbReference type="GO" id="GO:1990904">
    <property type="term" value="C:ribonucleoprotein complex"/>
    <property type="evidence" value="ECO:0007669"/>
    <property type="project" value="UniProtKB-KW"/>
</dbReference>
<evidence type="ECO:0000259" key="13">
    <source>
        <dbReference type="PROSITE" id="PS50102"/>
    </source>
</evidence>
<dbReference type="PANTHER" id="PTHR12620">
    <property type="entry name" value="U2 SNRNP AUXILIARY FACTOR, SMALL SUBUNIT"/>
    <property type="match status" value="1"/>
</dbReference>
<protein>
    <submittedName>
        <fullName evidence="16">U2 small nuclear ribonucleoprotein auxiliary factor 35 kDa subunit-related protein 2</fullName>
    </submittedName>
</protein>
<keyword evidence="8" id="KW-0539">Nucleus</keyword>
<keyword evidence="3 11" id="KW-0479">Metal-binding</keyword>
<sequence>MLSEHVVGMARISFPELGRGRSKVLSHKSYFRTTQSTALSPTAAHGAIFPHQARDGSRVAAGGRASLGSSLCGRRTAFVRAATTDMAAPAMESRGPVKLSHKKSRAILKKEKRRKKRQELARLRDAEVSAKDEDPLAEEQGEDSQAEAERQKLHEEWLQREEKAQEEFKLKKEKEEAARKRQEEEERKIKEEWEAQQRKEKEEEDQKQQEKREREEAVQKMLDQAESQLENGDKWHNPEAPEDYGTEKDKANCPFYLKTGSCRFGERCSRKHCYPTSSQTLLIRGMFITYGMEQCKRDDYDTDASLEYSEEEIYQQFLEFYNDVLPEFKSVGKVIQFKASCNFEPHLRGNVYIQYQTEEECLEAFSLFNGRWYASRQLQCEFSPVTNWKTAICGLFERQKCPRGKHCNFLHVFRNPNNEFWEASRDIPMSPERTDLYRRRSRTGYHNYYRWSRRHYSSSPDHSYKRNGESERKKRSSYKDRKRWRSSRSRSRERRRSRSRGRKRDRDRSRSGSRSRSRGRKRSISRGRSTESPRGNK</sequence>
<evidence type="ECO:0000259" key="14">
    <source>
        <dbReference type="PROSITE" id="PS50103"/>
    </source>
</evidence>
<dbReference type="GO" id="GO:0003723">
    <property type="term" value="F:RNA binding"/>
    <property type="evidence" value="ECO:0007669"/>
    <property type="project" value="UniProtKB-UniRule"/>
</dbReference>
<proteinExistence type="predicted"/>
<evidence type="ECO:0000256" key="5">
    <source>
        <dbReference type="ARBA" id="ARBA00022771"/>
    </source>
</evidence>
<evidence type="ECO:0000256" key="4">
    <source>
        <dbReference type="ARBA" id="ARBA00022737"/>
    </source>
</evidence>
<reference evidence="16" key="1">
    <citation type="submission" date="2025-08" db="UniProtKB">
        <authorList>
            <consortium name="RefSeq"/>
        </authorList>
    </citation>
    <scope>IDENTIFICATION</scope>
</reference>
<dbReference type="InterPro" id="IPR035979">
    <property type="entry name" value="RBD_domain_sf"/>
</dbReference>